<sequence>MHPYQNHQAVFPYMIPNRSNFTSHQVGILEDYFKQECRPTRIKIEELATQTGLTLKNVQIWFQNRRARARKKNEILKTSQITPRPSYIPQPSEAPSQENIYFRPTSSLVSSIQSRDIVTQPVPFYGPSEPVSYTRPDLSSSSSMYPYSPIMYRSQPHMIYNQHMNYSAPPNFNQSLSHDKQLPYNFHISRPLMGYNSYGVSNSTISSDIYSSDAPTTPTTISSYSGISLDSRPLNPMFSHYYPGSSM</sequence>
<gene>
    <name evidence="1" type="primary">ALX4</name>
    <name evidence="1" type="ORF">DSO57_1026649</name>
</gene>
<proteinExistence type="predicted"/>
<protein>
    <submittedName>
        <fullName evidence="1">Homeobox protein aristaless-like 4</fullName>
    </submittedName>
</protein>
<name>A0ACC2UMI6_9FUNG</name>
<dbReference type="Proteomes" id="UP001165960">
    <property type="component" value="Unassembled WGS sequence"/>
</dbReference>
<accession>A0ACC2UMI6</accession>
<organism evidence="1 2">
    <name type="scientific">Entomophthora muscae</name>
    <dbReference type="NCBI Taxonomy" id="34485"/>
    <lineage>
        <taxon>Eukaryota</taxon>
        <taxon>Fungi</taxon>
        <taxon>Fungi incertae sedis</taxon>
        <taxon>Zoopagomycota</taxon>
        <taxon>Entomophthoromycotina</taxon>
        <taxon>Entomophthoromycetes</taxon>
        <taxon>Entomophthorales</taxon>
        <taxon>Entomophthoraceae</taxon>
        <taxon>Entomophthora</taxon>
    </lineage>
</organism>
<evidence type="ECO:0000313" key="2">
    <source>
        <dbReference type="Proteomes" id="UP001165960"/>
    </source>
</evidence>
<dbReference type="EMBL" id="QTSX02000157">
    <property type="protein sequence ID" value="KAJ9088085.1"/>
    <property type="molecule type" value="Genomic_DNA"/>
</dbReference>
<reference evidence="1" key="1">
    <citation type="submission" date="2022-04" db="EMBL/GenBank/DDBJ databases">
        <title>Genome of the entomopathogenic fungus Entomophthora muscae.</title>
        <authorList>
            <person name="Elya C."/>
            <person name="Lovett B.R."/>
            <person name="Lee E."/>
            <person name="Macias A.M."/>
            <person name="Hajek A.E."/>
            <person name="De Bivort B.L."/>
            <person name="Kasson M.T."/>
            <person name="De Fine Licht H.H."/>
            <person name="Stajich J.E."/>
        </authorList>
    </citation>
    <scope>NUCLEOTIDE SEQUENCE</scope>
    <source>
        <strain evidence="1">Berkeley</strain>
    </source>
</reference>
<comment type="caution">
    <text evidence="1">The sequence shown here is derived from an EMBL/GenBank/DDBJ whole genome shotgun (WGS) entry which is preliminary data.</text>
</comment>
<keyword evidence="2" id="KW-1185">Reference proteome</keyword>
<evidence type="ECO:0000313" key="1">
    <source>
        <dbReference type="EMBL" id="KAJ9088085.1"/>
    </source>
</evidence>